<organism evidence="1 2">
    <name type="scientific">Dioscorea cayennensis subsp. rotundata</name>
    <name type="common">White Guinea yam</name>
    <name type="synonym">Dioscorea rotundata</name>
    <dbReference type="NCBI Taxonomy" id="55577"/>
    <lineage>
        <taxon>Eukaryota</taxon>
        <taxon>Viridiplantae</taxon>
        <taxon>Streptophyta</taxon>
        <taxon>Embryophyta</taxon>
        <taxon>Tracheophyta</taxon>
        <taxon>Spermatophyta</taxon>
        <taxon>Magnoliopsida</taxon>
        <taxon>Liliopsida</taxon>
        <taxon>Dioscoreales</taxon>
        <taxon>Dioscoreaceae</taxon>
        <taxon>Dioscorea</taxon>
    </lineage>
</organism>
<dbReference type="PANTHER" id="PTHR36722:SF1">
    <property type="entry name" value="TYPE 2 DNA TOPOISOMERASE 6 SUBUNIT B-LIKE"/>
    <property type="match status" value="1"/>
</dbReference>
<dbReference type="GO" id="GO:0042138">
    <property type="term" value="P:meiotic DNA double-strand break formation"/>
    <property type="evidence" value="ECO:0007669"/>
    <property type="project" value="InterPro"/>
</dbReference>
<keyword evidence="1" id="KW-1185">Reference proteome</keyword>
<dbReference type="GeneID" id="120280427"/>
<dbReference type="AlphaFoldDB" id="A0AB40CWL5"/>
<protein>
    <submittedName>
        <fullName evidence="2">Type 2 DNA topoisomerase 6 subunit B-like</fullName>
    </submittedName>
</protein>
<dbReference type="Proteomes" id="UP001515500">
    <property type="component" value="Chromosome 17"/>
</dbReference>
<dbReference type="GO" id="GO:0000793">
    <property type="term" value="C:condensed chromosome"/>
    <property type="evidence" value="ECO:0007669"/>
    <property type="project" value="TreeGrafter"/>
</dbReference>
<evidence type="ECO:0000313" key="1">
    <source>
        <dbReference type="Proteomes" id="UP001515500"/>
    </source>
</evidence>
<dbReference type="RefSeq" id="XP_039143206.1">
    <property type="nucleotide sequence ID" value="XM_039287272.1"/>
</dbReference>
<dbReference type="InterPro" id="IPR034566">
    <property type="entry name" value="MTOPVIB_plant"/>
</dbReference>
<dbReference type="PANTHER" id="PTHR36722">
    <property type="entry name" value="TYPE 2 DNA TOPOISOMERASE 6 SUBUNIT B-LIKE"/>
    <property type="match status" value="1"/>
</dbReference>
<name>A0AB40CWL5_DIOCR</name>
<dbReference type="GO" id="GO:0007131">
    <property type="term" value="P:reciprocal meiotic recombination"/>
    <property type="evidence" value="ECO:0007669"/>
    <property type="project" value="TreeGrafter"/>
</dbReference>
<evidence type="ECO:0000313" key="2">
    <source>
        <dbReference type="RefSeq" id="XP_039143206.1"/>
    </source>
</evidence>
<sequence>MESSRPSAARKLSQILIASAIKRCRFSGFLCRLTISVKGFYDSHPPSIQISISDTGIGSNLVEFRDLDHRTVHIPAEKWDGVLSITTTSAHEKDIHRYCLNLKEPHTSRKRLKRLPPLHKNVGTFSGTEVCLSSSEEENIGEFVKWAVGFVRKIWILEIPDVVIELLVEHINNDKSRCESFLPEINKISSSLPAPNIKRLVSGLEDYVLRNENGLNDNCHSCVKNRDSLMVGTGQANCMENYRGMTQIVEAVVMITPMPSCSCCRRLNCSATQVLFFQDFSPCTIPDSSLNALTSIDWQTYGLKPPTHAINDDEEAVLEWENLQSFAHISIAIHSYNGRYPTSSSLLEILNLTKKAIKLALDDVKKKHTTELLSSHAKQVCEYVPDLSRAIAGLILSSNDSGFQEECAALLGLQSVDNNAGEKVESIIKDMITGIITMNDRNLKRNKQDAVPCLLFECEEDNPDENYREALPEESSILDF</sequence>
<gene>
    <name evidence="2" type="primary">LOC120280427</name>
</gene>
<reference evidence="2" key="1">
    <citation type="submission" date="2025-08" db="UniProtKB">
        <authorList>
            <consortium name="RefSeq"/>
        </authorList>
    </citation>
    <scope>IDENTIFICATION</scope>
</reference>
<proteinExistence type="predicted"/>
<accession>A0AB40CWL5</accession>
<dbReference type="GO" id="GO:0030674">
    <property type="term" value="F:protein-macromolecule adaptor activity"/>
    <property type="evidence" value="ECO:0007669"/>
    <property type="project" value="TreeGrafter"/>
</dbReference>